<dbReference type="VEuPathDB" id="PiroplasmaDB:BOVATA_013540"/>
<protein>
    <submittedName>
        <fullName evidence="1">Peptide ABC transporter ATP-binding protein, putative</fullName>
    </submittedName>
</protein>
<dbReference type="EMBL" id="BDSA01000001">
    <property type="protein sequence ID" value="GBE59861.1"/>
    <property type="molecule type" value="Genomic_DNA"/>
</dbReference>
<evidence type="ECO:0000313" key="1">
    <source>
        <dbReference type="EMBL" id="GBE59861.1"/>
    </source>
</evidence>
<keyword evidence="1" id="KW-0067">ATP-binding</keyword>
<keyword evidence="2" id="KW-1185">Reference proteome</keyword>
<dbReference type="GeneID" id="39873631"/>
<evidence type="ECO:0000313" key="2">
    <source>
        <dbReference type="Proteomes" id="UP000236319"/>
    </source>
</evidence>
<accession>A0A2H6KA38</accession>
<dbReference type="Proteomes" id="UP000236319">
    <property type="component" value="Unassembled WGS sequence"/>
</dbReference>
<dbReference type="AlphaFoldDB" id="A0A2H6KA38"/>
<name>A0A2H6KA38_9APIC</name>
<reference evidence="1 2" key="1">
    <citation type="journal article" date="2017" name="BMC Genomics">
        <title>Whole-genome assembly of Babesia ovata and comparative genomics between closely related pathogens.</title>
        <authorList>
            <person name="Yamagishi J."/>
            <person name="Asada M."/>
            <person name="Hakimi H."/>
            <person name="Tanaka T.Q."/>
            <person name="Sugimoto C."/>
            <person name="Kawazu S."/>
        </authorList>
    </citation>
    <scope>NUCLEOTIDE SEQUENCE [LARGE SCALE GENOMIC DNA]</scope>
    <source>
        <strain evidence="1 2">Miyake</strain>
    </source>
</reference>
<sequence>MQALKPSCKANSRRRRGGPEAVNEIQLSGHVSTGHEHVHLAADVETQSAHGVGEVAVELTEGLVAETAVLLGNGAPGLKLLKAFEQGGESVKEGLATLLGLLIAVLQPVGTLGVVGAVDSVVPDVVEELLDGEEERGKVVRNLITEVGHTHTGKGIEDVTNGVAEVLVAEDRVVGGGDPVEGLLEGLGGNEEAVVHHLELVSNFTEITSRLQ</sequence>
<dbReference type="RefSeq" id="XP_028866104.1">
    <property type="nucleotide sequence ID" value="XM_029010271.1"/>
</dbReference>
<proteinExistence type="predicted"/>
<keyword evidence="1" id="KW-0547">Nucleotide-binding</keyword>
<comment type="caution">
    <text evidence="1">The sequence shown here is derived from an EMBL/GenBank/DDBJ whole genome shotgun (WGS) entry which is preliminary data.</text>
</comment>
<gene>
    <name evidence="1" type="ORF">BOVATA_013540</name>
</gene>
<dbReference type="GO" id="GO:0005524">
    <property type="term" value="F:ATP binding"/>
    <property type="evidence" value="ECO:0007669"/>
    <property type="project" value="UniProtKB-KW"/>
</dbReference>
<organism evidence="1 2">
    <name type="scientific">Babesia ovata</name>
    <dbReference type="NCBI Taxonomy" id="189622"/>
    <lineage>
        <taxon>Eukaryota</taxon>
        <taxon>Sar</taxon>
        <taxon>Alveolata</taxon>
        <taxon>Apicomplexa</taxon>
        <taxon>Aconoidasida</taxon>
        <taxon>Piroplasmida</taxon>
        <taxon>Babesiidae</taxon>
        <taxon>Babesia</taxon>
    </lineage>
</organism>